<dbReference type="InterPro" id="IPR052336">
    <property type="entry name" value="MlaD_Phospholipid_Transporter"/>
</dbReference>
<dbReference type="InterPro" id="IPR003399">
    <property type="entry name" value="Mce/MlaD"/>
</dbReference>
<evidence type="ECO:0000256" key="1">
    <source>
        <dbReference type="SAM" id="MobiDB-lite"/>
    </source>
</evidence>
<feature type="signal peptide" evidence="2">
    <location>
        <begin position="1"/>
        <end position="23"/>
    </location>
</feature>
<organism evidence="4 5">
    <name type="scientific">Nocardioides cavernaquae</name>
    <dbReference type="NCBI Taxonomy" id="2321396"/>
    <lineage>
        <taxon>Bacteria</taxon>
        <taxon>Bacillati</taxon>
        <taxon>Actinomycetota</taxon>
        <taxon>Actinomycetes</taxon>
        <taxon>Propionibacteriales</taxon>
        <taxon>Nocardioidaceae</taxon>
        <taxon>Nocardioides</taxon>
    </lineage>
</organism>
<keyword evidence="2" id="KW-0732">Signal</keyword>
<dbReference type="AlphaFoldDB" id="A0A3A5H8H5"/>
<dbReference type="PANTHER" id="PTHR33371:SF4">
    <property type="entry name" value="INTERMEMBRANE PHOSPHOLIPID TRANSPORT SYSTEM BINDING PROTEIN MLAD"/>
    <property type="match status" value="1"/>
</dbReference>
<feature type="domain" description="Mce/MlaD" evidence="3">
    <location>
        <begin position="34"/>
        <end position="108"/>
    </location>
</feature>
<comment type="caution">
    <text evidence="4">The sequence shown here is derived from an EMBL/GenBank/DDBJ whole genome shotgun (WGS) entry which is preliminary data.</text>
</comment>
<proteinExistence type="predicted"/>
<dbReference type="RefSeq" id="WP_120060703.1">
    <property type="nucleotide sequence ID" value="NZ_QYRP01000002.1"/>
</dbReference>
<protein>
    <submittedName>
        <fullName evidence="4">MCE family protein</fullName>
    </submittedName>
</protein>
<evidence type="ECO:0000313" key="4">
    <source>
        <dbReference type="EMBL" id="RJS46732.1"/>
    </source>
</evidence>
<name>A0A3A5H8H5_9ACTN</name>
<dbReference type="Pfam" id="PF02470">
    <property type="entry name" value="MlaD"/>
    <property type="match status" value="1"/>
</dbReference>
<accession>A0A3A5H8H5</accession>
<reference evidence="5" key="1">
    <citation type="submission" date="2018-09" db="EMBL/GenBank/DDBJ databases">
        <authorList>
            <person name="Zhu H."/>
        </authorList>
    </citation>
    <scope>NUCLEOTIDE SEQUENCE [LARGE SCALE GENOMIC DNA]</scope>
    <source>
        <strain evidence="5">K1W22B-1</strain>
    </source>
</reference>
<dbReference type="OrthoDB" id="5242119at2"/>
<keyword evidence="5" id="KW-1185">Reference proteome</keyword>
<gene>
    <name evidence="4" type="ORF">D4739_11245</name>
</gene>
<evidence type="ECO:0000256" key="2">
    <source>
        <dbReference type="SAM" id="SignalP"/>
    </source>
</evidence>
<feature type="chain" id="PRO_5017422459" evidence="2">
    <location>
        <begin position="24"/>
        <end position="453"/>
    </location>
</feature>
<dbReference type="Proteomes" id="UP000276542">
    <property type="component" value="Unassembled WGS sequence"/>
</dbReference>
<feature type="region of interest" description="Disordered" evidence="1">
    <location>
        <begin position="402"/>
        <end position="442"/>
    </location>
</feature>
<feature type="compositionally biased region" description="Low complexity" evidence="1">
    <location>
        <begin position="426"/>
        <end position="442"/>
    </location>
</feature>
<dbReference type="PANTHER" id="PTHR33371">
    <property type="entry name" value="INTERMEMBRANE PHOSPHOLIPID TRANSPORT SYSTEM BINDING PROTEIN MLAD-RELATED"/>
    <property type="match status" value="1"/>
</dbReference>
<evidence type="ECO:0000259" key="3">
    <source>
        <dbReference type="Pfam" id="PF02470"/>
    </source>
</evidence>
<evidence type="ECO:0000313" key="5">
    <source>
        <dbReference type="Proteomes" id="UP000276542"/>
    </source>
</evidence>
<dbReference type="EMBL" id="QYRP01000002">
    <property type="protein sequence ID" value="RJS46732.1"/>
    <property type="molecule type" value="Genomic_DNA"/>
</dbReference>
<sequence length="453" mass="47066">MTTRWLAAVVTAAVVTLSGYVFAQGPGEGDEEDVELVAVFTDASPLVAGNVVKASGVDVGTITDVALRNGKAEVTMQVDPRVLPLHEDATATITTQDLLGERFVLLKRGTPDAPAMGSPMTIPVENTKRVVDLQDVLDSVDTPTSVALAALLTDTGEGLRGEGKQADKAIAALAPAMRQAKDLTAILDDQNALLTRLIDNAQPVASALASNRGAQLNQLVDSATQSLEVVASERTALRTALERLPQTITSSRAALAQLAGAAEPARRTLAALRPVTDDLEDISGELKRFSDAADPALASLPPVLRRADKLLAQAAPVVKALRPAARDLVPTSAAAAQLTTESLSGKSLTDLLEFVKGWSMATSDYDAISHYFKAMVPLSPNSLGDDAAALVPILPDDLLHGLPMPTAPQLPNDGEPGSSVSLPIPGGDDSLSSTGLSQQQESSLVEQLIGGLL</sequence>